<keyword evidence="3 5" id="KW-1133">Transmembrane helix</keyword>
<protein>
    <recommendedName>
        <fullName evidence="8">Transmembrane protein</fullName>
    </recommendedName>
</protein>
<dbReference type="HOGENOM" id="CLU_802037_0_0_1"/>
<dbReference type="EMBL" id="JEMT01029762">
    <property type="protein sequence ID" value="EXX50858.1"/>
    <property type="molecule type" value="Genomic_DNA"/>
</dbReference>
<proteinExistence type="predicted"/>
<dbReference type="InterPro" id="IPR007568">
    <property type="entry name" value="RTA1"/>
</dbReference>
<gene>
    <name evidence="6" type="ORF">RirG_266850</name>
</gene>
<evidence type="ECO:0000256" key="5">
    <source>
        <dbReference type="SAM" id="Phobius"/>
    </source>
</evidence>
<name>A0A015L7S1_RHIIW</name>
<comment type="subcellular location">
    <subcellularLocation>
        <location evidence="1">Membrane</location>
        <topology evidence="1">Multi-pass membrane protein</topology>
    </subcellularLocation>
</comment>
<evidence type="ECO:0000256" key="1">
    <source>
        <dbReference type="ARBA" id="ARBA00004141"/>
    </source>
</evidence>
<comment type="caution">
    <text evidence="6">The sequence shown here is derived from an EMBL/GenBank/DDBJ whole genome shotgun (WGS) entry which is preliminary data.</text>
</comment>
<dbReference type="AlphaFoldDB" id="A0A015L7S1"/>
<feature type="transmembrane region" description="Helical" evidence="5">
    <location>
        <begin position="70"/>
        <end position="93"/>
    </location>
</feature>
<evidence type="ECO:0000256" key="4">
    <source>
        <dbReference type="ARBA" id="ARBA00023136"/>
    </source>
</evidence>
<organism evidence="6 7">
    <name type="scientific">Rhizophagus irregularis (strain DAOM 197198w)</name>
    <name type="common">Glomus intraradices</name>
    <dbReference type="NCBI Taxonomy" id="1432141"/>
    <lineage>
        <taxon>Eukaryota</taxon>
        <taxon>Fungi</taxon>
        <taxon>Fungi incertae sedis</taxon>
        <taxon>Mucoromycota</taxon>
        <taxon>Glomeromycotina</taxon>
        <taxon>Glomeromycetes</taxon>
        <taxon>Glomerales</taxon>
        <taxon>Glomeraceae</taxon>
        <taxon>Rhizophagus</taxon>
    </lineage>
</organism>
<evidence type="ECO:0000313" key="6">
    <source>
        <dbReference type="EMBL" id="EXX50858.1"/>
    </source>
</evidence>
<evidence type="ECO:0000313" key="7">
    <source>
        <dbReference type="Proteomes" id="UP000022910"/>
    </source>
</evidence>
<feature type="transmembrane region" description="Helical" evidence="5">
    <location>
        <begin position="15"/>
        <end position="34"/>
    </location>
</feature>
<evidence type="ECO:0000256" key="3">
    <source>
        <dbReference type="ARBA" id="ARBA00022989"/>
    </source>
</evidence>
<keyword evidence="4 5" id="KW-0472">Membrane</keyword>
<feature type="transmembrane region" description="Helical" evidence="5">
    <location>
        <begin position="154"/>
        <end position="174"/>
    </location>
</feature>
<accession>A0A015L7S1</accession>
<dbReference type="PANTHER" id="PTHR31465">
    <property type="entry name" value="PROTEIN RTA1-RELATED"/>
    <property type="match status" value="1"/>
</dbReference>
<feature type="transmembrane region" description="Helical" evidence="5">
    <location>
        <begin position="43"/>
        <end position="64"/>
    </location>
</feature>
<feature type="transmembrane region" description="Helical" evidence="5">
    <location>
        <begin position="121"/>
        <end position="142"/>
    </location>
</feature>
<keyword evidence="2 5" id="KW-0812">Transmembrane</keyword>
<keyword evidence="7" id="KW-1185">Reference proteome</keyword>
<feature type="transmembrane region" description="Helical" evidence="5">
    <location>
        <begin position="224"/>
        <end position="248"/>
    </location>
</feature>
<dbReference type="PANTHER" id="PTHR31465:SF15">
    <property type="entry name" value="LIPID TRANSPORTER ATNI-RELATED"/>
    <property type="match status" value="1"/>
</dbReference>
<dbReference type="GO" id="GO:0016020">
    <property type="term" value="C:membrane"/>
    <property type="evidence" value="ECO:0007669"/>
    <property type="project" value="UniProtKB-SubCell"/>
</dbReference>
<feature type="transmembrane region" description="Helical" evidence="5">
    <location>
        <begin position="186"/>
        <end position="204"/>
    </location>
</feature>
<evidence type="ECO:0000256" key="2">
    <source>
        <dbReference type="ARBA" id="ARBA00022692"/>
    </source>
</evidence>
<dbReference type="Proteomes" id="UP000022910">
    <property type="component" value="Unassembled WGS sequence"/>
</dbReference>
<dbReference type="OrthoDB" id="2386429at2759"/>
<reference evidence="6 7" key="1">
    <citation type="submission" date="2014-02" db="EMBL/GenBank/DDBJ databases">
        <title>Single nucleus genome sequencing reveals high similarity among nuclei of an endomycorrhizal fungus.</title>
        <authorList>
            <person name="Lin K."/>
            <person name="Geurts R."/>
            <person name="Zhang Z."/>
            <person name="Limpens E."/>
            <person name="Saunders D.G."/>
            <person name="Mu D."/>
            <person name="Pang E."/>
            <person name="Cao H."/>
            <person name="Cha H."/>
            <person name="Lin T."/>
            <person name="Zhou Q."/>
            <person name="Shang Y."/>
            <person name="Li Y."/>
            <person name="Ivanov S."/>
            <person name="Sharma T."/>
            <person name="Velzen R.V."/>
            <person name="Ruijter N.D."/>
            <person name="Aanen D.K."/>
            <person name="Win J."/>
            <person name="Kamoun S."/>
            <person name="Bisseling T."/>
            <person name="Huang S."/>
        </authorList>
    </citation>
    <scope>NUCLEOTIDE SEQUENCE [LARGE SCALE GENOMIC DNA]</scope>
    <source>
        <strain evidence="7">DAOM197198w</strain>
    </source>
</reference>
<evidence type="ECO:0008006" key="8">
    <source>
        <dbReference type="Google" id="ProtNLM"/>
    </source>
</evidence>
<sequence>MSTTTQDSLIQTPTLIPSICFFITFTLMTLLHFVKYIKFKRAIYLYLLVFSLLRTILFIIRIAWSPNPDLTLLGIISNVLLLGGFFVILEALYKLLTDWLHLLIGERTISSLPKCEQNSIIFLKLISPLFSIIGAIGEALATQNISLTSIFRQASSLGFLCLIVIYILLVAHFALKYGEVAIRKQLKALVLFISAALLLIELVYRTFVSFSQESTPIYYEWVFYVFECVPEAALLLILGEVILGEWFYNVDDDNKLKMAQQLAKLRSKGKFGANMINKIHQKEEKEGESNSQEDSSNIIVIRMDDDGKLSPINSTDNANNTATDITKATTKNTNANTNVNSTDSTV</sequence>